<feature type="chain" id="PRO_5027006266" evidence="2">
    <location>
        <begin position="17"/>
        <end position="109"/>
    </location>
</feature>
<feature type="region of interest" description="Disordered" evidence="1">
    <location>
        <begin position="89"/>
        <end position="109"/>
    </location>
</feature>
<keyword evidence="4" id="KW-1185">Reference proteome</keyword>
<evidence type="ECO:0000313" key="4">
    <source>
        <dbReference type="Proteomes" id="UP000500767"/>
    </source>
</evidence>
<evidence type="ECO:0000256" key="2">
    <source>
        <dbReference type="SAM" id="SignalP"/>
    </source>
</evidence>
<feature type="compositionally biased region" description="Pro residues" evidence="1">
    <location>
        <begin position="99"/>
        <end position="109"/>
    </location>
</feature>
<gene>
    <name evidence="3" type="ORF">HN018_01545</name>
</gene>
<organism evidence="3 4">
    <name type="scientific">Lichenicola cladoniae</name>
    <dbReference type="NCBI Taxonomy" id="1484109"/>
    <lineage>
        <taxon>Bacteria</taxon>
        <taxon>Pseudomonadati</taxon>
        <taxon>Pseudomonadota</taxon>
        <taxon>Alphaproteobacteria</taxon>
        <taxon>Acetobacterales</taxon>
        <taxon>Acetobacteraceae</taxon>
        <taxon>Lichenicola</taxon>
    </lineage>
</organism>
<dbReference type="AlphaFoldDB" id="A0A6M8HG64"/>
<evidence type="ECO:0000256" key="1">
    <source>
        <dbReference type="SAM" id="MobiDB-lite"/>
    </source>
</evidence>
<name>A0A6M8HG64_9PROT</name>
<reference evidence="3 4" key="1">
    <citation type="journal article" date="2014" name="World J. Microbiol. Biotechnol.">
        <title>Biodiversity and physiological characteristics of Antarctic and Arctic lichens-associated bacteria.</title>
        <authorList>
            <person name="Lee Y.M."/>
            <person name="Kim E.H."/>
            <person name="Lee H.K."/>
            <person name="Hong S.G."/>
        </authorList>
    </citation>
    <scope>NUCLEOTIDE SEQUENCE [LARGE SCALE GENOMIC DNA]</scope>
    <source>
        <strain evidence="3 4">PAMC 26569</strain>
    </source>
</reference>
<proteinExistence type="predicted"/>
<keyword evidence="2" id="KW-0732">Signal</keyword>
<accession>A0A6M8HG64</accession>
<sequence length="109" mass="11986">MRRLILLVLPIVTACAASPVREAHESDVHCIHRLYDFPNRSSPFPTAASQCAVNRTVDLTGDPYFQVLASSLNVPFIDRNPKHDSSIVLTGSRVAQPTDQPPPPQVSLR</sequence>
<evidence type="ECO:0000313" key="3">
    <source>
        <dbReference type="EMBL" id="QKE88907.1"/>
    </source>
</evidence>
<dbReference type="EMBL" id="CP053708">
    <property type="protein sequence ID" value="QKE88907.1"/>
    <property type="molecule type" value="Genomic_DNA"/>
</dbReference>
<dbReference type="Proteomes" id="UP000500767">
    <property type="component" value="Chromosome"/>
</dbReference>
<protein>
    <submittedName>
        <fullName evidence="3">Uncharacterized protein</fullName>
    </submittedName>
</protein>
<dbReference type="RefSeq" id="WP_171836162.1">
    <property type="nucleotide sequence ID" value="NZ_CP053708.1"/>
</dbReference>
<feature type="signal peptide" evidence="2">
    <location>
        <begin position="1"/>
        <end position="16"/>
    </location>
</feature>
<dbReference type="KEGG" id="lck:HN018_01545"/>
<dbReference type="PROSITE" id="PS51257">
    <property type="entry name" value="PROKAR_LIPOPROTEIN"/>
    <property type="match status" value="1"/>
</dbReference>
<feature type="compositionally biased region" description="Polar residues" evidence="1">
    <location>
        <begin position="89"/>
        <end position="98"/>
    </location>
</feature>